<dbReference type="AlphaFoldDB" id="T1B432"/>
<keyword evidence="1" id="KW-0812">Transmembrane</keyword>
<evidence type="ECO:0008006" key="3">
    <source>
        <dbReference type="Google" id="ProtNLM"/>
    </source>
</evidence>
<feature type="transmembrane region" description="Helical" evidence="1">
    <location>
        <begin position="6"/>
        <end position="29"/>
    </location>
</feature>
<proteinExistence type="predicted"/>
<dbReference type="EMBL" id="AUZZ01000538">
    <property type="protein sequence ID" value="EQD67651.1"/>
    <property type="molecule type" value="Genomic_DNA"/>
</dbReference>
<feature type="transmembrane region" description="Helical" evidence="1">
    <location>
        <begin position="97"/>
        <end position="116"/>
    </location>
</feature>
<gene>
    <name evidence="2" type="ORF">B2A_00686</name>
</gene>
<keyword evidence="1" id="KW-1133">Transmembrane helix</keyword>
<name>T1B432_9ZZZZ</name>
<organism evidence="2">
    <name type="scientific">mine drainage metagenome</name>
    <dbReference type="NCBI Taxonomy" id="410659"/>
    <lineage>
        <taxon>unclassified sequences</taxon>
        <taxon>metagenomes</taxon>
        <taxon>ecological metagenomes</taxon>
    </lineage>
</organism>
<evidence type="ECO:0000256" key="1">
    <source>
        <dbReference type="SAM" id="Phobius"/>
    </source>
</evidence>
<dbReference type="Pfam" id="PF10861">
    <property type="entry name" value="DUF2784"/>
    <property type="match status" value="1"/>
</dbReference>
<accession>T1B432</accession>
<sequence length="128" mass="14352">MIWRILADGLVVVHLAFVGFVILGGFLAWKWRRAAFAHIPALAWGLWVEVSGQICPLTALEQHLRHLAGQAGYRGGFLRHYLLPILYPHGLTRPSQWALAGLLLAINAIAYGRLWALREHRLASARND</sequence>
<reference evidence="2" key="2">
    <citation type="journal article" date="2014" name="ISME J.">
        <title>Microbial stratification in low pH oxic and suboxic macroscopic growths along an acid mine drainage.</title>
        <authorList>
            <person name="Mendez-Garcia C."/>
            <person name="Mesa V."/>
            <person name="Sprenger R.R."/>
            <person name="Richter M."/>
            <person name="Diez M.S."/>
            <person name="Solano J."/>
            <person name="Bargiela R."/>
            <person name="Golyshina O.V."/>
            <person name="Manteca A."/>
            <person name="Ramos J.L."/>
            <person name="Gallego J.R."/>
            <person name="Llorente I."/>
            <person name="Martins Dos Santos V.A."/>
            <person name="Jensen O.N."/>
            <person name="Pelaez A.I."/>
            <person name="Sanchez J."/>
            <person name="Ferrer M."/>
        </authorList>
    </citation>
    <scope>NUCLEOTIDE SEQUENCE</scope>
</reference>
<comment type="caution">
    <text evidence="2">The sequence shown here is derived from an EMBL/GenBank/DDBJ whole genome shotgun (WGS) entry which is preliminary data.</text>
</comment>
<dbReference type="InterPro" id="IPR021218">
    <property type="entry name" value="DUF2784"/>
</dbReference>
<keyword evidence="1" id="KW-0472">Membrane</keyword>
<protein>
    <recommendedName>
        <fullName evidence="3">DUF2784 domain-containing protein</fullName>
    </recommendedName>
</protein>
<evidence type="ECO:0000313" key="2">
    <source>
        <dbReference type="EMBL" id="EQD67651.1"/>
    </source>
</evidence>
<reference evidence="2" key="1">
    <citation type="submission" date="2013-08" db="EMBL/GenBank/DDBJ databases">
        <authorList>
            <person name="Mendez C."/>
            <person name="Richter M."/>
            <person name="Ferrer M."/>
            <person name="Sanchez J."/>
        </authorList>
    </citation>
    <scope>NUCLEOTIDE SEQUENCE</scope>
</reference>